<evidence type="ECO:0000256" key="1">
    <source>
        <dbReference type="ARBA" id="ARBA00022448"/>
    </source>
</evidence>
<dbReference type="PANTHER" id="PTHR45772">
    <property type="entry name" value="CONSERVED COMPONENT OF ABC TRANSPORTER FOR NATURAL AMINO ACIDS-RELATED"/>
    <property type="match status" value="1"/>
</dbReference>
<keyword evidence="3 5" id="KW-0067">ATP-binding</keyword>
<dbReference type="InterPro" id="IPR003439">
    <property type="entry name" value="ABC_transporter-like_ATP-bd"/>
</dbReference>
<comment type="caution">
    <text evidence="5">The sequence shown here is derived from an EMBL/GenBank/DDBJ whole genome shotgun (WGS) entry which is preliminary data.</text>
</comment>
<dbReference type="Proteomes" id="UP000652760">
    <property type="component" value="Unassembled WGS sequence"/>
</dbReference>
<name>A0ABS1FFY3_9PROT</name>
<evidence type="ECO:0000259" key="4">
    <source>
        <dbReference type="PROSITE" id="PS50893"/>
    </source>
</evidence>
<dbReference type="SMART" id="SM00382">
    <property type="entry name" value="AAA"/>
    <property type="match status" value="1"/>
</dbReference>
<dbReference type="PANTHER" id="PTHR45772:SF7">
    <property type="entry name" value="AMINO ACID ABC TRANSPORTER ATP-BINDING PROTEIN"/>
    <property type="match status" value="1"/>
</dbReference>
<sequence>MTACLDVRDATRSFGGLVAVNAVSFQVMPRSVTAVIGPNGAGKTTLFNLISGAIAPSSGRILFEGTDITREAPEAKAARGLIRTFQLVKLFADLSAVENVKVGFHLRSRGGLLAALLRPRRVRGMEAAIERRARELLDLVGLGAAADLPASALSYGQGRLLEVARALAAEPKLLMLDEPAAGLNADETARLSSLIRRIAEGGTAVLLIEHDMHLVMNTADDVVVVDFGKKIAQGAPDRIRQDPAVIAAYLG</sequence>
<gene>
    <name evidence="5" type="ORF">JHL17_33615</name>
</gene>
<dbReference type="InterPro" id="IPR051120">
    <property type="entry name" value="ABC_AA/LPS_Transport"/>
</dbReference>
<dbReference type="RefSeq" id="WP_200198993.1">
    <property type="nucleotide sequence ID" value="NZ_JAENHM010000084.1"/>
</dbReference>
<keyword evidence="1" id="KW-0813">Transport</keyword>
<evidence type="ECO:0000256" key="2">
    <source>
        <dbReference type="ARBA" id="ARBA00022741"/>
    </source>
</evidence>
<dbReference type="InterPro" id="IPR032823">
    <property type="entry name" value="BCA_ABC_TP_C"/>
</dbReference>
<feature type="domain" description="ABC transporter" evidence="4">
    <location>
        <begin position="5"/>
        <end position="250"/>
    </location>
</feature>
<dbReference type="Pfam" id="PF12399">
    <property type="entry name" value="BCA_ABC_TP_C"/>
    <property type="match status" value="1"/>
</dbReference>
<dbReference type="GO" id="GO:0005524">
    <property type="term" value="F:ATP binding"/>
    <property type="evidence" value="ECO:0007669"/>
    <property type="project" value="UniProtKB-KW"/>
</dbReference>
<reference evidence="6" key="1">
    <citation type="submission" date="2021-01" db="EMBL/GenBank/DDBJ databases">
        <title>Genome public.</title>
        <authorList>
            <person name="Liu C."/>
            <person name="Sun Q."/>
        </authorList>
    </citation>
    <scope>NUCLEOTIDE SEQUENCE [LARGE SCALE GENOMIC DNA]</scope>
    <source>
        <strain evidence="6">YIM B02556</strain>
    </source>
</reference>
<proteinExistence type="predicted"/>
<evidence type="ECO:0000313" key="5">
    <source>
        <dbReference type="EMBL" id="MBK1842345.1"/>
    </source>
</evidence>
<dbReference type="Gene3D" id="3.40.50.300">
    <property type="entry name" value="P-loop containing nucleotide triphosphate hydrolases"/>
    <property type="match status" value="1"/>
</dbReference>
<accession>A0ABS1FFY3</accession>
<dbReference type="CDD" id="cd03219">
    <property type="entry name" value="ABC_Mj1267_LivG_branched"/>
    <property type="match status" value="1"/>
</dbReference>
<dbReference type="EMBL" id="JAENHM010000084">
    <property type="protein sequence ID" value="MBK1842345.1"/>
    <property type="molecule type" value="Genomic_DNA"/>
</dbReference>
<evidence type="ECO:0000256" key="3">
    <source>
        <dbReference type="ARBA" id="ARBA00022840"/>
    </source>
</evidence>
<dbReference type="SUPFAM" id="SSF52540">
    <property type="entry name" value="P-loop containing nucleoside triphosphate hydrolases"/>
    <property type="match status" value="1"/>
</dbReference>
<protein>
    <submittedName>
        <fullName evidence="5">ABC transporter ATP-binding protein</fullName>
    </submittedName>
</protein>
<keyword evidence="2" id="KW-0547">Nucleotide-binding</keyword>
<keyword evidence="6" id="KW-1185">Reference proteome</keyword>
<dbReference type="PROSITE" id="PS50893">
    <property type="entry name" value="ABC_TRANSPORTER_2"/>
    <property type="match status" value="1"/>
</dbReference>
<organism evidence="5 6">
    <name type="scientific">Azospirillum endophyticum</name>
    <dbReference type="NCBI Taxonomy" id="2800326"/>
    <lineage>
        <taxon>Bacteria</taxon>
        <taxon>Pseudomonadati</taxon>
        <taxon>Pseudomonadota</taxon>
        <taxon>Alphaproteobacteria</taxon>
        <taxon>Rhodospirillales</taxon>
        <taxon>Azospirillaceae</taxon>
        <taxon>Azospirillum</taxon>
    </lineage>
</organism>
<dbReference type="InterPro" id="IPR003593">
    <property type="entry name" value="AAA+_ATPase"/>
</dbReference>
<evidence type="ECO:0000313" key="6">
    <source>
        <dbReference type="Proteomes" id="UP000652760"/>
    </source>
</evidence>
<dbReference type="Pfam" id="PF00005">
    <property type="entry name" value="ABC_tran"/>
    <property type="match status" value="1"/>
</dbReference>
<dbReference type="InterPro" id="IPR027417">
    <property type="entry name" value="P-loop_NTPase"/>
</dbReference>